<evidence type="ECO:0000256" key="2">
    <source>
        <dbReference type="SAM" id="Phobius"/>
    </source>
</evidence>
<feature type="transmembrane region" description="Helical" evidence="2">
    <location>
        <begin position="72"/>
        <end position="93"/>
    </location>
</feature>
<evidence type="ECO:0000313" key="4">
    <source>
        <dbReference type="Proteomes" id="UP001500767"/>
    </source>
</evidence>
<dbReference type="Proteomes" id="UP001500767">
    <property type="component" value="Unassembled WGS sequence"/>
</dbReference>
<keyword evidence="2" id="KW-0472">Membrane</keyword>
<feature type="region of interest" description="Disordered" evidence="1">
    <location>
        <begin position="115"/>
        <end position="165"/>
    </location>
</feature>
<organism evidence="3 4">
    <name type="scientific">Microlunatus spumicola</name>
    <dbReference type="NCBI Taxonomy" id="81499"/>
    <lineage>
        <taxon>Bacteria</taxon>
        <taxon>Bacillati</taxon>
        <taxon>Actinomycetota</taxon>
        <taxon>Actinomycetes</taxon>
        <taxon>Propionibacteriales</taxon>
        <taxon>Propionibacteriaceae</taxon>
        <taxon>Microlunatus</taxon>
    </lineage>
</organism>
<keyword evidence="2" id="KW-1133">Transmembrane helix</keyword>
<accession>A0ABP6X8V6</accession>
<keyword evidence="2" id="KW-0812">Transmembrane</keyword>
<feature type="compositionally biased region" description="Low complexity" evidence="1">
    <location>
        <begin position="264"/>
        <end position="302"/>
    </location>
</feature>
<evidence type="ECO:0000256" key="1">
    <source>
        <dbReference type="SAM" id="MobiDB-lite"/>
    </source>
</evidence>
<feature type="compositionally biased region" description="Low complexity" evidence="1">
    <location>
        <begin position="226"/>
        <end position="256"/>
    </location>
</feature>
<proteinExistence type="predicted"/>
<comment type="caution">
    <text evidence="3">The sequence shown here is derived from an EMBL/GenBank/DDBJ whole genome shotgun (WGS) entry which is preliminary data.</text>
</comment>
<feature type="compositionally biased region" description="Low complexity" evidence="1">
    <location>
        <begin position="115"/>
        <end position="132"/>
    </location>
</feature>
<feature type="region of interest" description="Disordered" evidence="1">
    <location>
        <begin position="1"/>
        <end position="48"/>
    </location>
</feature>
<evidence type="ECO:0000313" key="3">
    <source>
        <dbReference type="EMBL" id="GAA3562279.1"/>
    </source>
</evidence>
<feature type="compositionally biased region" description="Basic and acidic residues" evidence="1">
    <location>
        <begin position="15"/>
        <end position="27"/>
    </location>
</feature>
<keyword evidence="4" id="KW-1185">Reference proteome</keyword>
<protein>
    <submittedName>
        <fullName evidence="3">Uncharacterized protein</fullName>
    </submittedName>
</protein>
<reference evidence="4" key="1">
    <citation type="journal article" date="2019" name="Int. J. Syst. Evol. Microbiol.">
        <title>The Global Catalogue of Microorganisms (GCM) 10K type strain sequencing project: providing services to taxonomists for standard genome sequencing and annotation.</title>
        <authorList>
            <consortium name="The Broad Institute Genomics Platform"/>
            <consortium name="The Broad Institute Genome Sequencing Center for Infectious Disease"/>
            <person name="Wu L."/>
            <person name="Ma J."/>
        </authorList>
    </citation>
    <scope>NUCLEOTIDE SEQUENCE [LARGE SCALE GENOMIC DNA]</scope>
    <source>
        <strain evidence="4">JCM 16540</strain>
    </source>
</reference>
<dbReference type="EMBL" id="BAAAYR010000001">
    <property type="protein sequence ID" value="GAA3562279.1"/>
    <property type="molecule type" value="Genomic_DNA"/>
</dbReference>
<feature type="transmembrane region" description="Helical" evidence="2">
    <location>
        <begin position="186"/>
        <end position="204"/>
    </location>
</feature>
<name>A0ABP6X8V6_9ACTN</name>
<sequence length="302" mass="29565">MADTDEDTQVSATPGRDHGDMSTDQHGRTRPPSPDEGPAQQEKPKSPLSITQVVAGALAAMTAAALGSRLSVAGTVLGAAFASIVAAVASALYSASLRRTSKGVSAVLVRVRPTSSAAGAPGDAGPTAASADARPDLGTGTRTDLGPVSDDDPDAGSDWVLPVTAAEDVPPTATADAPRRFAWKPALVGALLMFVIAALVLTGIELATGRALSGGTGTTVGQVADPGTRPSPTPTARTTPTPTATPTPTRSAEPSATPTPTPSSEPTAAPSATPSAAPTPSATPSASTPSAAPTPSGSSSTP</sequence>
<feature type="region of interest" description="Disordered" evidence="1">
    <location>
        <begin position="211"/>
        <end position="302"/>
    </location>
</feature>
<gene>
    <name evidence="3" type="ORF">GCM10022197_17370</name>
</gene>